<sequence length="255" mass="29416">MLDTSEYRPEAPPPKQPDYGTKNREDFYRENFYKEDGGYQQGMREYHRRDAQAGMCCSFLAIFFGSLLLAIGLNEMREYHYYQDIHTYFYAQRCRVASVEHTTADVSRISQGIEHQSCHDVYTYNVTTVDGDTASQSEYVERACHVACDACLSPQMNATLEEGYITRCYHPTNSSYLPRGYTCEDHKYACVWILDPYHWYGAYYHYYYYPYGYHGYSETWAIIDITLGSIVLFFGICGCTAASVGGGRFLVENGC</sequence>
<reference evidence="3" key="1">
    <citation type="submission" date="2021-01" db="EMBL/GenBank/DDBJ databases">
        <authorList>
            <person name="Corre E."/>
            <person name="Pelletier E."/>
            <person name="Niang G."/>
            <person name="Scheremetjew M."/>
            <person name="Finn R."/>
            <person name="Kale V."/>
            <person name="Holt S."/>
            <person name="Cochrane G."/>
            <person name="Meng A."/>
            <person name="Brown T."/>
            <person name="Cohen L."/>
        </authorList>
    </citation>
    <scope>NUCLEOTIDE SEQUENCE</scope>
    <source>
        <strain evidence="3">UIO037</strain>
    </source>
</reference>
<evidence type="ECO:0000256" key="1">
    <source>
        <dbReference type="SAM" id="MobiDB-lite"/>
    </source>
</evidence>
<evidence type="ECO:0000256" key="2">
    <source>
        <dbReference type="SAM" id="Phobius"/>
    </source>
</evidence>
<keyword evidence="2" id="KW-0812">Transmembrane</keyword>
<name>A0A7S4IZA3_9EUKA</name>
<evidence type="ECO:0000313" key="3">
    <source>
        <dbReference type="EMBL" id="CAE2244073.1"/>
    </source>
</evidence>
<keyword evidence="2" id="KW-0472">Membrane</keyword>
<feature type="region of interest" description="Disordered" evidence="1">
    <location>
        <begin position="1"/>
        <end position="23"/>
    </location>
</feature>
<feature type="transmembrane region" description="Helical" evidence="2">
    <location>
        <begin position="53"/>
        <end position="73"/>
    </location>
</feature>
<dbReference type="EMBL" id="HBKO01029803">
    <property type="protein sequence ID" value="CAE2244073.1"/>
    <property type="molecule type" value="Transcribed_RNA"/>
</dbReference>
<accession>A0A7S4IZA3</accession>
<keyword evidence="2" id="KW-1133">Transmembrane helix</keyword>
<gene>
    <name evidence="3" type="ORF">CPOL0286_LOCUS13555</name>
</gene>
<organism evidence="3">
    <name type="scientific">Prymnesium polylepis</name>
    <dbReference type="NCBI Taxonomy" id="72548"/>
    <lineage>
        <taxon>Eukaryota</taxon>
        <taxon>Haptista</taxon>
        <taxon>Haptophyta</taxon>
        <taxon>Prymnesiophyceae</taxon>
        <taxon>Prymnesiales</taxon>
        <taxon>Prymnesiaceae</taxon>
        <taxon>Prymnesium</taxon>
    </lineage>
</organism>
<protein>
    <submittedName>
        <fullName evidence="3">Uncharacterized protein</fullName>
    </submittedName>
</protein>
<dbReference type="AlphaFoldDB" id="A0A7S4IZA3"/>
<proteinExistence type="predicted"/>